<organism evidence="2 3">
    <name type="scientific">Clostridium grantii DSM 8605</name>
    <dbReference type="NCBI Taxonomy" id="1121316"/>
    <lineage>
        <taxon>Bacteria</taxon>
        <taxon>Bacillati</taxon>
        <taxon>Bacillota</taxon>
        <taxon>Clostridia</taxon>
        <taxon>Eubacteriales</taxon>
        <taxon>Clostridiaceae</taxon>
        <taxon>Clostridium</taxon>
    </lineage>
</organism>
<evidence type="ECO:0000256" key="1">
    <source>
        <dbReference type="SAM" id="Phobius"/>
    </source>
</evidence>
<keyword evidence="1" id="KW-0472">Membrane</keyword>
<keyword evidence="3" id="KW-1185">Reference proteome</keyword>
<sequence>MDEEKKEIIREDTKNFSCPGCGGNMIFNPEEQCLSCSYCENKIEIKAESNNMVEYDFDSADELEAQDWGEEKRLFKCGNCGAESIFDKDKIAQFCPFCGSSHIAENSDNIGIKPTLIVPFKIKKNDSEEKFKVWIKKRFFAPSDLKKSYKMDKVSGVYLPHWTYDSNTFSNYVVKIGTYYYVTETHWVTENGERKEVSQQVRKTRWRTEQGTYAEFFDDVLCNASSNVESGLVKSIEPFKLKELVDYKAAYLSGFVAERYSISLKDGWNKAKTEIDNRIKSGIRNQVFGDEVRIENVATAFSNITFKHILLPVWISAFDYKGKVYRFMVNGQTGELDGESPVSALKVTLFIIAIIAVIALLVLVI</sequence>
<name>A0A1M5U440_9CLOT</name>
<dbReference type="Proteomes" id="UP000184447">
    <property type="component" value="Unassembled WGS sequence"/>
</dbReference>
<keyword evidence="2" id="KW-0547">Nucleotide-binding</keyword>
<keyword evidence="1" id="KW-1133">Transmembrane helix</keyword>
<dbReference type="STRING" id="1121316.SAMN02745207_01566"/>
<dbReference type="AlphaFoldDB" id="A0A1M5U440"/>
<dbReference type="Gene3D" id="2.20.28.30">
    <property type="entry name" value="RNA polymerase ii, chain L"/>
    <property type="match status" value="1"/>
</dbReference>
<dbReference type="EMBL" id="FQXM01000007">
    <property type="protein sequence ID" value="SHH57724.1"/>
    <property type="molecule type" value="Genomic_DNA"/>
</dbReference>
<evidence type="ECO:0000313" key="2">
    <source>
        <dbReference type="EMBL" id="SHH57724.1"/>
    </source>
</evidence>
<dbReference type="PANTHER" id="PTHR37826">
    <property type="entry name" value="FLOTILLIN BAND_7_5 DOMAIN PROTEIN"/>
    <property type="match status" value="1"/>
</dbReference>
<keyword evidence="2" id="KW-0067">ATP-binding</keyword>
<dbReference type="RefSeq" id="WP_073337882.1">
    <property type="nucleotide sequence ID" value="NZ_FQXM01000007.1"/>
</dbReference>
<proteinExistence type="predicted"/>
<accession>A0A1M5U440</accession>
<keyword evidence="2" id="KW-0347">Helicase</keyword>
<dbReference type="GO" id="GO:0004386">
    <property type="term" value="F:helicase activity"/>
    <property type="evidence" value="ECO:0007669"/>
    <property type="project" value="UniProtKB-KW"/>
</dbReference>
<gene>
    <name evidence="2" type="ORF">SAMN02745207_01566</name>
</gene>
<reference evidence="2 3" key="1">
    <citation type="submission" date="2016-11" db="EMBL/GenBank/DDBJ databases">
        <authorList>
            <person name="Jaros S."/>
            <person name="Januszkiewicz K."/>
            <person name="Wedrychowicz H."/>
        </authorList>
    </citation>
    <scope>NUCLEOTIDE SEQUENCE [LARGE SCALE GENOMIC DNA]</scope>
    <source>
        <strain evidence="2 3">DSM 8605</strain>
    </source>
</reference>
<keyword evidence="2" id="KW-0378">Hydrolase</keyword>
<dbReference type="OrthoDB" id="3182597at2"/>
<keyword evidence="1" id="KW-0812">Transmembrane</keyword>
<evidence type="ECO:0000313" key="3">
    <source>
        <dbReference type="Proteomes" id="UP000184447"/>
    </source>
</evidence>
<dbReference type="PANTHER" id="PTHR37826:SF3">
    <property type="entry name" value="J DOMAIN-CONTAINING PROTEIN"/>
    <property type="match status" value="1"/>
</dbReference>
<feature type="transmembrane region" description="Helical" evidence="1">
    <location>
        <begin position="344"/>
        <end position="364"/>
    </location>
</feature>
<protein>
    <submittedName>
        <fullName evidence="2">Replication restart DNA helicase PriA</fullName>
    </submittedName>
</protein>